<dbReference type="PROSITE" id="PS50235">
    <property type="entry name" value="USP_3"/>
    <property type="match status" value="1"/>
</dbReference>
<evidence type="ECO:0000256" key="4">
    <source>
        <dbReference type="RuleBase" id="RU366025"/>
    </source>
</evidence>
<feature type="domain" description="USP" evidence="5">
    <location>
        <begin position="475"/>
        <end position="793"/>
    </location>
</feature>
<dbReference type="Pfam" id="PF13843">
    <property type="entry name" value="DDE_Tnp_1_7"/>
    <property type="match status" value="1"/>
</dbReference>
<proteinExistence type="inferred from homology"/>
<evidence type="ECO:0000256" key="1">
    <source>
        <dbReference type="ARBA" id="ARBA00000707"/>
    </source>
</evidence>
<dbReference type="InterPro" id="IPR050185">
    <property type="entry name" value="Ub_carboxyl-term_hydrolase"/>
</dbReference>
<dbReference type="EC" id="3.4.19.12" evidence="4"/>
<dbReference type="InterPro" id="IPR001394">
    <property type="entry name" value="Peptidase_C19_UCH"/>
</dbReference>
<comment type="caution">
    <text evidence="6">The sequence shown here is derived from an EMBL/GenBank/DDBJ whole genome shotgun (WGS) entry which is preliminary data.</text>
</comment>
<dbReference type="PROSITE" id="PS00973">
    <property type="entry name" value="USP_2"/>
    <property type="match status" value="1"/>
</dbReference>
<dbReference type="GO" id="GO:0016579">
    <property type="term" value="P:protein deubiquitination"/>
    <property type="evidence" value="ECO:0007669"/>
    <property type="project" value="InterPro"/>
</dbReference>
<dbReference type="EMBL" id="JANPWB010000006">
    <property type="protein sequence ID" value="KAJ1180430.1"/>
    <property type="molecule type" value="Genomic_DNA"/>
</dbReference>
<dbReference type="InterPro" id="IPR038765">
    <property type="entry name" value="Papain-like_cys_pep_sf"/>
</dbReference>
<comment type="catalytic activity">
    <reaction evidence="1 4">
        <text>Thiol-dependent hydrolysis of ester, thioester, amide, peptide and isopeptide bonds formed by the C-terminal Gly of ubiquitin (a 76-residue protein attached to proteins as an intracellular targeting signal).</text>
        <dbReference type="EC" id="3.4.19.12"/>
    </reaction>
</comment>
<gene>
    <name evidence="6" type="ORF">NDU88_005651</name>
</gene>
<dbReference type="InterPro" id="IPR018200">
    <property type="entry name" value="USP_CS"/>
</dbReference>
<comment type="similarity">
    <text evidence="4">Belongs to the peptidase C19 family.</text>
</comment>
<name>A0AAV7TUJ7_PLEWA</name>
<organism evidence="6 7">
    <name type="scientific">Pleurodeles waltl</name>
    <name type="common">Iberian ribbed newt</name>
    <dbReference type="NCBI Taxonomy" id="8319"/>
    <lineage>
        <taxon>Eukaryota</taxon>
        <taxon>Metazoa</taxon>
        <taxon>Chordata</taxon>
        <taxon>Craniata</taxon>
        <taxon>Vertebrata</taxon>
        <taxon>Euteleostomi</taxon>
        <taxon>Amphibia</taxon>
        <taxon>Batrachia</taxon>
        <taxon>Caudata</taxon>
        <taxon>Salamandroidea</taxon>
        <taxon>Salamandridae</taxon>
        <taxon>Pleurodelinae</taxon>
        <taxon>Pleurodeles</taxon>
    </lineage>
</organism>
<reference evidence="6" key="1">
    <citation type="journal article" date="2022" name="bioRxiv">
        <title>Sequencing and chromosome-scale assembly of the giantPleurodeles waltlgenome.</title>
        <authorList>
            <person name="Brown T."/>
            <person name="Elewa A."/>
            <person name="Iarovenko S."/>
            <person name="Subramanian E."/>
            <person name="Araus A.J."/>
            <person name="Petzold A."/>
            <person name="Susuki M."/>
            <person name="Suzuki K.-i.T."/>
            <person name="Hayashi T."/>
            <person name="Toyoda A."/>
            <person name="Oliveira C."/>
            <person name="Osipova E."/>
            <person name="Leigh N.D."/>
            <person name="Simon A."/>
            <person name="Yun M.H."/>
        </authorList>
    </citation>
    <scope>NUCLEOTIDE SEQUENCE</scope>
    <source>
        <strain evidence="6">20211129_DDA</strain>
        <tissue evidence="6">Liver</tissue>
    </source>
</reference>
<dbReference type="Gene3D" id="3.90.70.10">
    <property type="entry name" value="Cysteine proteinases"/>
    <property type="match status" value="1"/>
</dbReference>
<keyword evidence="4" id="KW-0788">Thiol protease</keyword>
<dbReference type="PANTHER" id="PTHR21646:SF11">
    <property type="entry name" value="INACTIVE UBIQUITIN CARBOXYL-TERMINAL HYDROLASE 50"/>
    <property type="match status" value="1"/>
</dbReference>
<keyword evidence="2 4" id="KW-0645">Protease</keyword>
<evidence type="ECO:0000313" key="7">
    <source>
        <dbReference type="Proteomes" id="UP001066276"/>
    </source>
</evidence>
<evidence type="ECO:0000259" key="5">
    <source>
        <dbReference type="PROSITE" id="PS50235"/>
    </source>
</evidence>
<protein>
    <recommendedName>
        <fullName evidence="4">Ubiquitin carboxyl-terminal hydrolase</fullName>
        <ecNumber evidence="4">3.4.19.12</ecNumber>
    </recommendedName>
</protein>
<dbReference type="CDD" id="cd02674">
    <property type="entry name" value="Peptidase_C19R"/>
    <property type="match status" value="1"/>
</dbReference>
<dbReference type="PROSITE" id="PS00972">
    <property type="entry name" value="USP_1"/>
    <property type="match status" value="1"/>
</dbReference>
<keyword evidence="7" id="KW-1185">Reference proteome</keyword>
<dbReference type="Pfam" id="PF00443">
    <property type="entry name" value="UCH"/>
    <property type="match status" value="1"/>
</dbReference>
<dbReference type="SUPFAM" id="SSF54001">
    <property type="entry name" value="Cysteine proteinases"/>
    <property type="match status" value="1"/>
</dbReference>
<evidence type="ECO:0000256" key="3">
    <source>
        <dbReference type="ARBA" id="ARBA00022801"/>
    </source>
</evidence>
<evidence type="ECO:0000256" key="2">
    <source>
        <dbReference type="ARBA" id="ARBA00022670"/>
    </source>
</evidence>
<evidence type="ECO:0000313" key="6">
    <source>
        <dbReference type="EMBL" id="KAJ1180430.1"/>
    </source>
</evidence>
<dbReference type="GO" id="GO:0006508">
    <property type="term" value="P:proteolysis"/>
    <property type="evidence" value="ECO:0007669"/>
    <property type="project" value="UniProtKB-KW"/>
</dbReference>
<keyword evidence="3 4" id="KW-0378">Hydrolase</keyword>
<dbReference type="PANTHER" id="PTHR21646">
    <property type="entry name" value="UBIQUITIN CARBOXYL-TERMINAL HYDROLASE"/>
    <property type="match status" value="1"/>
</dbReference>
<dbReference type="InterPro" id="IPR028889">
    <property type="entry name" value="USP"/>
</dbReference>
<dbReference type="AlphaFoldDB" id="A0AAV7TUJ7"/>
<dbReference type="InterPro" id="IPR029526">
    <property type="entry name" value="PGBD"/>
</dbReference>
<keyword evidence="4" id="KW-0833">Ubl conjugation pathway</keyword>
<accession>A0AAV7TUJ7</accession>
<dbReference type="Proteomes" id="UP001066276">
    <property type="component" value="Chromosome 3_2"/>
</dbReference>
<dbReference type="GO" id="GO:0004843">
    <property type="term" value="F:cysteine-type deubiquitinase activity"/>
    <property type="evidence" value="ECO:0007669"/>
    <property type="project" value="UniProtKB-UniRule"/>
</dbReference>
<sequence length="797" mass="89308">MVAAILQCCRPKQADAEHNAGFEGEFHEMDVAIATVREELWTVEECAAVEVVSPSWNLCAKLRPSKSNKVNPVASKINVINVTPRPAGQQHSSRKECFILLVDNFVEASLKNINSKASVALKVNKKGTSKWKAVNQGEFLAWLAVFLQGALCDNTQESSKESPNKPVETETGEYSSARFEDILHYMCENNQKKDSDVLLEIQSLQEKLSMSFRKICTPGKAVCIKKFKVHIKQQQELGGLRLVLLMDLDTGFICNFSIYSMSHFRGRFMPLTYVLQELLAPYYGGSYTVQLAVSAPVTGKILDEFSLRGVSFRFIDSLSDSAVLRNEPLSCFGSSSAQCEDNVCSSLGLSHFLGWDEPMLLPPTERGNNSVVFMQAFWLMVQLTCINSYLLHSEKSTTFLKDSSIYEFIKALSGELNTLDLFQKTTCERQSRGTSLNGGDDELRGSISSAGCSDMQYGRSTPENWLKPGMASGAVGLCNLGNTCYMNAVLQCLCSTSPLVKYFVSGKHRPAIVSGRGELANAFASVMTDMWFGDVKNVSPDVFWSAFSDLHPAFGKRTQQDAQEFLIYTLNGLHEDLKKNNGRRTSSGRESANGRVLGSFKEASIITRLLEGQLRYDTICLNCKKTNTTSEIFTVLSLPIPSTVHCSLEDCLNHFFGQDILSWNNTVHCSYCDSCQDAQVKTTLLKAPRILIFHLKRFDCKDRVKRKLKTEVRYPLRNLDMSPYCSAPFQWFPKYNLYAVVNHFGDLDWGHYTAYCRNSRTQLWSTFDDTRCFNVPESTIQNASAYILFYTNEPLGL</sequence>